<feature type="compositionally biased region" description="Low complexity" evidence="1">
    <location>
        <begin position="334"/>
        <end position="344"/>
    </location>
</feature>
<keyword evidence="2" id="KW-1133">Transmembrane helix</keyword>
<reference evidence="4" key="1">
    <citation type="submission" date="2016-10" db="EMBL/GenBank/DDBJ databases">
        <authorList>
            <person name="Varghese N."/>
            <person name="Submissions S."/>
        </authorList>
    </citation>
    <scope>NUCLEOTIDE SEQUENCE [LARGE SCALE GENOMIC DNA]</scope>
    <source>
        <strain evidence="4">DSM 22951</strain>
    </source>
</reference>
<dbReference type="Proteomes" id="UP000250028">
    <property type="component" value="Unassembled WGS sequence"/>
</dbReference>
<evidence type="ECO:0000256" key="2">
    <source>
        <dbReference type="SAM" id="Phobius"/>
    </source>
</evidence>
<keyword evidence="4" id="KW-1185">Reference proteome</keyword>
<keyword evidence="2" id="KW-0472">Membrane</keyword>
<feature type="region of interest" description="Disordered" evidence="1">
    <location>
        <begin position="331"/>
        <end position="369"/>
    </location>
</feature>
<feature type="transmembrane region" description="Helical" evidence="2">
    <location>
        <begin position="50"/>
        <end position="69"/>
    </location>
</feature>
<protein>
    <submittedName>
        <fullName evidence="3">Uncharacterized protein</fullName>
    </submittedName>
</protein>
<dbReference type="OrthoDB" id="5126438at2"/>
<evidence type="ECO:0000313" key="3">
    <source>
        <dbReference type="EMBL" id="SSA34506.1"/>
    </source>
</evidence>
<gene>
    <name evidence="3" type="ORF">SAMN04489750_1829</name>
</gene>
<feature type="compositionally biased region" description="Polar residues" evidence="1">
    <location>
        <begin position="354"/>
        <end position="369"/>
    </location>
</feature>
<accession>A0A2Y8ZSR1</accession>
<proteinExistence type="predicted"/>
<keyword evidence="2" id="KW-0812">Transmembrane</keyword>
<dbReference type="RefSeq" id="WP_109685152.1">
    <property type="nucleotide sequence ID" value="NZ_QGDN01000001.1"/>
</dbReference>
<dbReference type="EMBL" id="UESZ01000001">
    <property type="protein sequence ID" value="SSA34506.1"/>
    <property type="molecule type" value="Genomic_DNA"/>
</dbReference>
<name>A0A2Y8ZSR1_9MICO</name>
<sequence length="369" mass="38208">MATNLLNRKKGRDDAVGSSILDGGDLYQVEEFVPRTDLDLREKNIRKAKVIKWLLVVLLCAVPLSLFAGCQAQISASDLSKKVTAAQSESASQQVSLTVSDPGKFAAYQSLQSWLASVPNPLPGGQIVSWDGSVKSADFTTSKVSRMTENFTVVDGAGRGYTAAFQVAIDPRGGAQTVAGPSLVPVVSAATDGWAQDQTPWPGIQANTQVSDSVSAAVNSWAKAYTSGDPDQLRLAVGDTNAADSYVPMSGVASVETQSTASTATKAGLVVRAQVVLHWAGRSANTSVQPLEFDLLVLRADTAAPQVVAWGAPGSGLTAKPYQNAIQVPADLQSTPTAATSPSSKAYDTGGASAPTSAPTSVPTSKVAR</sequence>
<evidence type="ECO:0000313" key="4">
    <source>
        <dbReference type="Proteomes" id="UP000250028"/>
    </source>
</evidence>
<organism evidence="3 4">
    <name type="scientific">Branchiibius hedensis</name>
    <dbReference type="NCBI Taxonomy" id="672460"/>
    <lineage>
        <taxon>Bacteria</taxon>
        <taxon>Bacillati</taxon>
        <taxon>Actinomycetota</taxon>
        <taxon>Actinomycetes</taxon>
        <taxon>Micrococcales</taxon>
        <taxon>Dermacoccaceae</taxon>
        <taxon>Branchiibius</taxon>
    </lineage>
</organism>
<dbReference type="AlphaFoldDB" id="A0A2Y8ZSR1"/>
<evidence type="ECO:0000256" key="1">
    <source>
        <dbReference type="SAM" id="MobiDB-lite"/>
    </source>
</evidence>